<evidence type="ECO:0000313" key="2">
    <source>
        <dbReference type="Proteomes" id="UP000002421"/>
    </source>
</evidence>
<dbReference type="RefSeq" id="YP_001956788.1">
    <property type="nucleotide sequence ID" value="NC_010821.1"/>
</dbReference>
<organism evidence="1 2">
    <name type="scientific">Pseudomonas phage 201phi2-1</name>
    <name type="common">Pseudomonas chlororaphis phage 201phi2-1</name>
    <dbReference type="NCBI Taxonomy" id="198110"/>
    <lineage>
        <taxon>Viruses</taxon>
        <taxon>Duplodnaviria</taxon>
        <taxon>Heunggongvirae</taxon>
        <taxon>Uroviricota</taxon>
        <taxon>Caudoviricetes</taxon>
        <taxon>Chimalliviridae</taxon>
        <taxon>Serwervirus</taxon>
        <taxon>Serwervirus 201phi21</taxon>
    </lineage>
</organism>
<name>B3FK38_BP201</name>
<dbReference type="Proteomes" id="UP000002421">
    <property type="component" value="Segment"/>
</dbReference>
<dbReference type="EMBL" id="EU197055">
    <property type="protein sequence ID" value="ABY62896.1"/>
    <property type="molecule type" value="Genomic_DNA"/>
</dbReference>
<accession>B3FK38</accession>
<dbReference type="KEGG" id="vg:6372540"/>
<organismHost>
    <name type="scientific">Pseudomonas chlororaphis</name>
    <dbReference type="NCBI Taxonomy" id="587753"/>
</organismHost>
<gene>
    <name evidence="1" type="ORF">201phi2-1p063</name>
</gene>
<reference evidence="1 2" key="1">
    <citation type="journal article" date="2008" name="Virology">
        <title>Characterization of Pseudomonas chlororaphis myovirus 201varphi2-1 via genomic sequencing, mass spectrometry, and electron microscopy.</title>
        <authorList>
            <person name="Thomas J.A."/>
            <person name="Rolando M.R."/>
            <person name="Carroll C.A."/>
            <person name="Shen P.S."/>
            <person name="Belnap D.M."/>
            <person name="Weintraub S.T."/>
            <person name="Serwer P."/>
            <person name="Hardies S.C."/>
        </authorList>
    </citation>
    <scope>NUCLEOTIDE SEQUENCE</scope>
</reference>
<proteinExistence type="predicted"/>
<protein>
    <submittedName>
        <fullName evidence="1">Uncharacterized protein</fullName>
    </submittedName>
</protein>
<evidence type="ECO:0000313" key="1">
    <source>
        <dbReference type="EMBL" id="ABY62896.1"/>
    </source>
</evidence>
<sequence length="69" mass="7655">MAKKKKFKGNNAQLVGDTRLTKREMKKFQAVYHNVSRDNEKRMEQHAIVQAQAGTVNIGGVANLGDVNA</sequence>
<keyword evidence="2" id="KW-1185">Reference proteome</keyword>